<dbReference type="Proteomes" id="UP001057402">
    <property type="component" value="Chromosome 5"/>
</dbReference>
<comment type="caution">
    <text evidence="1">The sequence shown here is derived from an EMBL/GenBank/DDBJ whole genome shotgun (WGS) entry which is preliminary data.</text>
</comment>
<sequence length="485" mass="53753">MKSHVVCVPLPVQSHIGGMLKLARLLHHRGCFITFVNTEFNHRRLIRSGGLASHEDLPGWRFFSVPDGIPPSDADATQEIPALCYSCRDYVVNPLSDLLEKLKEEGRAENSPDVPPISHIVADGFMVFATAPAAERFGLPLVHLFTVAGCGALAFRHYRSFMEKCLAPSKGESDQGMIDWTSGVIDWIPGMKNMRPCDMPNFFGASDEDDAFLSFIMDGMERSGKADATIINTFEELEPVVLEVLSSLIPNIYPIGPFHLLLGNIPQEESVLTNVRGNLWEEHVECLEWLDTKDPASVLYVNFGSIAFLTHDQLTEFAIGVANSQCQFLWVLRPDLVNGEIATLPPGFIDETKERGLLSGWCPQEKVLKHRSVGGFLTHCGWNSVIESLSAGVPMICWPNFADQQTNARYVCEEWKAGLEAGGSDVKRDEVERVVRELLGGEKGKELKRNAVEWKRLAEEATTGPAGSAVRYLDKVVEEVLSTRT</sequence>
<evidence type="ECO:0000313" key="1">
    <source>
        <dbReference type="EMBL" id="KAI4370985.1"/>
    </source>
</evidence>
<protein>
    <submittedName>
        <fullName evidence="1">Uncharacterized protein</fullName>
    </submittedName>
</protein>
<dbReference type="EMBL" id="CM042884">
    <property type="protein sequence ID" value="KAI4370985.1"/>
    <property type="molecule type" value="Genomic_DNA"/>
</dbReference>
<organism evidence="1 2">
    <name type="scientific">Melastoma candidum</name>
    <dbReference type="NCBI Taxonomy" id="119954"/>
    <lineage>
        <taxon>Eukaryota</taxon>
        <taxon>Viridiplantae</taxon>
        <taxon>Streptophyta</taxon>
        <taxon>Embryophyta</taxon>
        <taxon>Tracheophyta</taxon>
        <taxon>Spermatophyta</taxon>
        <taxon>Magnoliopsida</taxon>
        <taxon>eudicotyledons</taxon>
        <taxon>Gunneridae</taxon>
        <taxon>Pentapetalae</taxon>
        <taxon>rosids</taxon>
        <taxon>malvids</taxon>
        <taxon>Myrtales</taxon>
        <taxon>Melastomataceae</taxon>
        <taxon>Melastomatoideae</taxon>
        <taxon>Melastomateae</taxon>
        <taxon>Melastoma</taxon>
    </lineage>
</organism>
<reference evidence="2" key="1">
    <citation type="journal article" date="2023" name="Front. Plant Sci.">
        <title>Chromosomal-level genome assembly of Melastoma candidum provides insights into trichome evolution.</title>
        <authorList>
            <person name="Zhong Y."/>
            <person name="Wu W."/>
            <person name="Sun C."/>
            <person name="Zou P."/>
            <person name="Liu Y."/>
            <person name="Dai S."/>
            <person name="Zhou R."/>
        </authorList>
    </citation>
    <scope>NUCLEOTIDE SEQUENCE [LARGE SCALE GENOMIC DNA]</scope>
</reference>
<keyword evidence="2" id="KW-1185">Reference proteome</keyword>
<gene>
    <name evidence="1" type="ORF">MLD38_019269</name>
</gene>
<proteinExistence type="predicted"/>
<name>A0ACB9QX19_9MYRT</name>
<accession>A0ACB9QX19</accession>
<evidence type="ECO:0000313" key="2">
    <source>
        <dbReference type="Proteomes" id="UP001057402"/>
    </source>
</evidence>